<evidence type="ECO:0000313" key="4">
    <source>
        <dbReference type="Proteomes" id="UP001163726"/>
    </source>
</evidence>
<keyword evidence="4" id="KW-1185">Reference proteome</keyword>
<proteinExistence type="predicted"/>
<sequence length="216" mass="24250">MSVKKSSFIVSLITSGLLLGCTSTAETTKSNQQAAKPASADKQQQNTQPSNQQKQNQSFTGKNLLAYANPGFEKPLDKNFPKPRQEKSQLNLAEFGPMSEAAKSGKQSLGVVLAKGDFKVQYGIWRLRDQINENKKYRFEFDAFLLEGHAQLFNQVDESPWMRSPIENINQWQVVGNTIDGKFLKAGKPINFHIDNIKGKDTGILLIDNIRLYEIK</sequence>
<reference evidence="3" key="1">
    <citation type="submission" date="2022-10" db="EMBL/GenBank/DDBJ databases">
        <title>Catenovulum adriacola sp. nov. isolated in the Harbour of Susak.</title>
        <authorList>
            <person name="Schoch T."/>
            <person name="Reich S.J."/>
            <person name="Stoeferle S."/>
            <person name="Flaiz M."/>
            <person name="Kazda M."/>
            <person name="Riedel C.U."/>
            <person name="Duerre P."/>
        </authorList>
    </citation>
    <scope>NUCLEOTIDE SEQUENCE</scope>
    <source>
        <strain evidence="3">TS8</strain>
    </source>
</reference>
<accession>A0ABY7AJ80</accession>
<protein>
    <recommendedName>
        <fullName evidence="5">CBM11 domain-containing protein</fullName>
    </recommendedName>
</protein>
<evidence type="ECO:0008006" key="5">
    <source>
        <dbReference type="Google" id="ProtNLM"/>
    </source>
</evidence>
<keyword evidence="2" id="KW-0732">Signal</keyword>
<evidence type="ECO:0000256" key="2">
    <source>
        <dbReference type="SAM" id="SignalP"/>
    </source>
</evidence>
<dbReference type="EMBL" id="CP109965">
    <property type="protein sequence ID" value="WAJ69156.1"/>
    <property type="molecule type" value="Genomic_DNA"/>
</dbReference>
<evidence type="ECO:0000256" key="1">
    <source>
        <dbReference type="SAM" id="MobiDB-lite"/>
    </source>
</evidence>
<organism evidence="3 4">
    <name type="scientific">Catenovulum adriaticum</name>
    <dbReference type="NCBI Taxonomy" id="2984846"/>
    <lineage>
        <taxon>Bacteria</taxon>
        <taxon>Pseudomonadati</taxon>
        <taxon>Pseudomonadota</taxon>
        <taxon>Gammaproteobacteria</taxon>
        <taxon>Alteromonadales</taxon>
        <taxon>Alteromonadaceae</taxon>
        <taxon>Catenovulum</taxon>
    </lineage>
</organism>
<dbReference type="Proteomes" id="UP001163726">
    <property type="component" value="Chromosome"/>
</dbReference>
<evidence type="ECO:0000313" key="3">
    <source>
        <dbReference type="EMBL" id="WAJ69156.1"/>
    </source>
</evidence>
<feature type="compositionally biased region" description="Low complexity" evidence="1">
    <location>
        <begin position="43"/>
        <end position="57"/>
    </location>
</feature>
<dbReference type="RefSeq" id="WP_268073348.1">
    <property type="nucleotide sequence ID" value="NZ_CP109965.1"/>
</dbReference>
<feature type="signal peptide" evidence="2">
    <location>
        <begin position="1"/>
        <end position="25"/>
    </location>
</feature>
<name>A0ABY7AJ80_9ALTE</name>
<feature type="region of interest" description="Disordered" evidence="1">
    <location>
        <begin position="29"/>
        <end position="57"/>
    </location>
</feature>
<feature type="chain" id="PRO_5045622649" description="CBM11 domain-containing protein" evidence="2">
    <location>
        <begin position="26"/>
        <end position="216"/>
    </location>
</feature>
<dbReference type="PROSITE" id="PS51257">
    <property type="entry name" value="PROKAR_LIPOPROTEIN"/>
    <property type="match status" value="1"/>
</dbReference>
<gene>
    <name evidence="3" type="ORF">OLW01_08135</name>
</gene>